<protein>
    <recommendedName>
        <fullName evidence="5">Glycosyltransferase</fullName>
        <ecNumber evidence="5">2.4.1.-</ecNumber>
    </recommendedName>
</protein>
<feature type="coiled-coil region" evidence="6">
    <location>
        <begin position="418"/>
        <end position="453"/>
    </location>
</feature>
<dbReference type="PANTHER" id="PTHR11926:SF774">
    <property type="entry name" value="UDP-GLYCOSYLTRANSFERASE 85A1-RELATED"/>
    <property type="match status" value="1"/>
</dbReference>
<organism evidence="7 8">
    <name type="scientific">Deinandra increscens subsp. villosa</name>
    <dbReference type="NCBI Taxonomy" id="3103831"/>
    <lineage>
        <taxon>Eukaryota</taxon>
        <taxon>Viridiplantae</taxon>
        <taxon>Streptophyta</taxon>
        <taxon>Embryophyta</taxon>
        <taxon>Tracheophyta</taxon>
        <taxon>Spermatophyta</taxon>
        <taxon>Magnoliopsida</taxon>
        <taxon>eudicotyledons</taxon>
        <taxon>Gunneridae</taxon>
        <taxon>Pentapetalae</taxon>
        <taxon>asterids</taxon>
        <taxon>campanulids</taxon>
        <taxon>Asterales</taxon>
        <taxon>Asteraceae</taxon>
        <taxon>Asteroideae</taxon>
        <taxon>Heliantheae alliance</taxon>
        <taxon>Madieae</taxon>
        <taxon>Madiinae</taxon>
        <taxon>Deinandra</taxon>
    </lineage>
</organism>
<dbReference type="Proteomes" id="UP001408789">
    <property type="component" value="Unassembled WGS sequence"/>
</dbReference>
<keyword evidence="2 4" id="KW-0328">Glycosyltransferase</keyword>
<evidence type="ECO:0000256" key="2">
    <source>
        <dbReference type="ARBA" id="ARBA00022676"/>
    </source>
</evidence>
<dbReference type="CDD" id="cd03784">
    <property type="entry name" value="GT1_Gtf-like"/>
    <property type="match status" value="1"/>
</dbReference>
<name>A0AAP0GSA5_9ASTR</name>
<keyword evidence="8" id="KW-1185">Reference proteome</keyword>
<dbReference type="GO" id="GO:0080043">
    <property type="term" value="F:quercetin 3-O-glucosyltransferase activity"/>
    <property type="evidence" value="ECO:0007669"/>
    <property type="project" value="TreeGrafter"/>
</dbReference>
<dbReference type="AlphaFoldDB" id="A0AAP0GSA5"/>
<dbReference type="PROSITE" id="PS00375">
    <property type="entry name" value="UDPGT"/>
    <property type="match status" value="1"/>
</dbReference>
<evidence type="ECO:0000256" key="3">
    <source>
        <dbReference type="ARBA" id="ARBA00022679"/>
    </source>
</evidence>
<dbReference type="Pfam" id="PF00201">
    <property type="entry name" value="UDPGT"/>
    <property type="match status" value="1"/>
</dbReference>
<dbReference type="PANTHER" id="PTHR11926">
    <property type="entry name" value="GLUCOSYL/GLUCURONOSYL TRANSFERASES"/>
    <property type="match status" value="1"/>
</dbReference>
<evidence type="ECO:0000256" key="4">
    <source>
        <dbReference type="RuleBase" id="RU003718"/>
    </source>
</evidence>
<proteinExistence type="inferred from homology"/>
<comment type="caution">
    <text evidence="7">The sequence shown here is derived from an EMBL/GenBank/DDBJ whole genome shotgun (WGS) entry which is preliminary data.</text>
</comment>
<accession>A0AAP0GSA5</accession>
<dbReference type="Gene3D" id="3.40.50.2000">
    <property type="entry name" value="Glycogen Phosphorylase B"/>
    <property type="match status" value="2"/>
</dbReference>
<evidence type="ECO:0000256" key="1">
    <source>
        <dbReference type="ARBA" id="ARBA00009995"/>
    </source>
</evidence>
<gene>
    <name evidence="7" type="ORF">SSX86_018604</name>
</gene>
<dbReference type="EC" id="2.4.1.-" evidence="5"/>
<evidence type="ECO:0000313" key="7">
    <source>
        <dbReference type="EMBL" id="KAK9061423.1"/>
    </source>
</evidence>
<dbReference type="SUPFAM" id="SSF53756">
    <property type="entry name" value="UDP-Glycosyltransferase/glycogen phosphorylase"/>
    <property type="match status" value="1"/>
</dbReference>
<keyword evidence="6" id="KW-0175">Coiled coil</keyword>
<dbReference type="EMBL" id="JBCNJP010000019">
    <property type="protein sequence ID" value="KAK9061423.1"/>
    <property type="molecule type" value="Genomic_DNA"/>
</dbReference>
<dbReference type="GO" id="GO:0080044">
    <property type="term" value="F:quercetin 7-O-glucosyltransferase activity"/>
    <property type="evidence" value="ECO:0007669"/>
    <property type="project" value="TreeGrafter"/>
</dbReference>
<dbReference type="InterPro" id="IPR035595">
    <property type="entry name" value="UDP_glycos_trans_CS"/>
</dbReference>
<reference evidence="7 8" key="1">
    <citation type="submission" date="2024-04" db="EMBL/GenBank/DDBJ databases">
        <title>The reference genome of an endangered Asteraceae, Deinandra increscens subsp. villosa, native to the Central Coast of California.</title>
        <authorList>
            <person name="Guilliams M."/>
            <person name="Hasenstab-Lehman K."/>
            <person name="Meyer R."/>
            <person name="Mcevoy S."/>
        </authorList>
    </citation>
    <scope>NUCLEOTIDE SEQUENCE [LARGE SCALE GENOMIC DNA]</scope>
    <source>
        <tissue evidence="7">Leaf</tissue>
    </source>
</reference>
<evidence type="ECO:0000256" key="6">
    <source>
        <dbReference type="SAM" id="Coils"/>
    </source>
</evidence>
<evidence type="ECO:0000256" key="5">
    <source>
        <dbReference type="RuleBase" id="RU362057"/>
    </source>
</evidence>
<sequence length="476" mass="54136">MGDRRSEKHHAIFIPYPLQGHLIPSVHLTIKLASKGFTITFINTHSIHHSITTSTTSTTDDPFAEARKSGLDIRYATLSDGLPLGFDRSLNHDQYMECLLHVFSAHVDEIVGSLVKYDPSISCLIADSFHVWPLMISNKYKLVNISFWTEPALILNLYYHMDLLKKNGHYDPIEKYDDIIDYIPGVRSIKPTDLMSYLQATNTKTVSHSIIRKALIEVTKSVDIIICNTIQELEPHTISTLNQTQPFYAIGPIFPNEFTRELVSTSLWCELDCTRWLDTKPPGSVLYLSFGSYAHTSKHDLEEIAYGLLHSGVSFVWALRPDLVSSNDTNALPIGYEDRVKDQGLIVPWCNQKTVISHPSVGGFLTHCGWNSILESVWCGVPLICFPLLTDQFTNRKLVVDDWEIGINLCERKDWVEREEVKKKVKELMQEKSDELRVKIKKVKRTLEDALANGGSSQRNLDQFISQVMVKTKEMK</sequence>
<keyword evidence="3 4" id="KW-0808">Transferase</keyword>
<evidence type="ECO:0000313" key="8">
    <source>
        <dbReference type="Proteomes" id="UP001408789"/>
    </source>
</evidence>
<dbReference type="FunFam" id="3.40.50.2000:FF:000078">
    <property type="entry name" value="Glycosyltransferase"/>
    <property type="match status" value="1"/>
</dbReference>
<comment type="similarity">
    <text evidence="1 4">Belongs to the UDP-glycosyltransferase family.</text>
</comment>
<dbReference type="InterPro" id="IPR002213">
    <property type="entry name" value="UDP_glucos_trans"/>
</dbReference>